<dbReference type="Gene3D" id="3.90.220.20">
    <property type="entry name" value="DNA methylase specificity domains"/>
    <property type="match status" value="2"/>
</dbReference>
<dbReference type="GO" id="GO:0009307">
    <property type="term" value="P:DNA restriction-modification system"/>
    <property type="evidence" value="ECO:0007669"/>
    <property type="project" value="UniProtKB-KW"/>
</dbReference>
<keyword evidence="3" id="KW-0238">DNA-binding</keyword>
<dbReference type="EMBL" id="PCXL01000025">
    <property type="protein sequence ID" value="PIR37293.1"/>
    <property type="molecule type" value="Genomic_DNA"/>
</dbReference>
<feature type="domain" description="Type I restriction modification DNA specificity" evidence="4">
    <location>
        <begin position="103"/>
        <end position="204"/>
    </location>
</feature>
<dbReference type="SUPFAM" id="SSF116734">
    <property type="entry name" value="DNA methylase specificity domain"/>
    <property type="match status" value="2"/>
</dbReference>
<dbReference type="CDD" id="cd16961">
    <property type="entry name" value="RMtype1_S_TRD-CR_like"/>
    <property type="match status" value="1"/>
</dbReference>
<evidence type="ECO:0000256" key="1">
    <source>
        <dbReference type="ARBA" id="ARBA00010923"/>
    </source>
</evidence>
<keyword evidence="2" id="KW-0680">Restriction system</keyword>
<comment type="caution">
    <text evidence="5">The sequence shown here is derived from an EMBL/GenBank/DDBJ whole genome shotgun (WGS) entry which is preliminary data.</text>
</comment>
<evidence type="ECO:0000313" key="5">
    <source>
        <dbReference type="EMBL" id="PIR37293.1"/>
    </source>
</evidence>
<evidence type="ECO:0000256" key="2">
    <source>
        <dbReference type="ARBA" id="ARBA00022747"/>
    </source>
</evidence>
<comment type="similarity">
    <text evidence="1">Belongs to the type-I restriction system S methylase family.</text>
</comment>
<dbReference type="AlphaFoldDB" id="A0A2H0QSR6"/>
<dbReference type="InterPro" id="IPR000055">
    <property type="entry name" value="Restrct_endonuc_typeI_TRD"/>
</dbReference>
<name>A0A2H0QSR6_9BACT</name>
<accession>A0A2H0QSR6</accession>
<gene>
    <name evidence="5" type="ORF">COV34_03275</name>
</gene>
<dbReference type="Proteomes" id="UP000231333">
    <property type="component" value="Unassembled WGS sequence"/>
</dbReference>
<sequence length="456" mass="52204">MVKTQTKNQNVFWLWNVNVDFQKRGDVGYWLISQLSPVITSFSNKISDVAELSDIKFNPITSPDDKFYYIDISNIDISDGSYVKTEIKNVNAPSRARKKVELLDVIVSTVRPNRNATSIILENTGNLVCSTGFAVIKSKKINPYYLFIFTKTPYFINQLVRQTSATMYPAVNEKDILNAGLFIPPLKDQQKVEQIVKEVFKLKKEAEEDYKKCQQLLDDILGLNRITKILQVAFWRWSDEINIIARIDPNYYQSYFQELKISRKKLKTVKLETLASLVDYGTVPTSPDAPPEFGTPYLTGKNIRPNELVLDKLDYLYTDTTKAIKNKAIKVDDVVITQMGTVGNAAVMGKKQEGWFFGSFLIRIRPNKSISPEWLALVINSDFGKQQIQQAMTTATVRTNTDLPTIKGLEMPIIDKKKENEIVNLYIQSREKKTLSKQKFQEVKELVENLIKKPQI</sequence>
<dbReference type="Pfam" id="PF01420">
    <property type="entry name" value="Methylase_S"/>
    <property type="match status" value="1"/>
</dbReference>
<proteinExistence type="inferred from homology"/>
<evidence type="ECO:0000256" key="3">
    <source>
        <dbReference type="ARBA" id="ARBA00023125"/>
    </source>
</evidence>
<dbReference type="PANTHER" id="PTHR30408">
    <property type="entry name" value="TYPE-1 RESTRICTION ENZYME ECOKI SPECIFICITY PROTEIN"/>
    <property type="match status" value="1"/>
</dbReference>
<evidence type="ECO:0000259" key="4">
    <source>
        <dbReference type="Pfam" id="PF01420"/>
    </source>
</evidence>
<dbReference type="InterPro" id="IPR052021">
    <property type="entry name" value="Type-I_RS_S_subunit"/>
</dbReference>
<dbReference type="GO" id="GO:0003677">
    <property type="term" value="F:DNA binding"/>
    <property type="evidence" value="ECO:0007669"/>
    <property type="project" value="UniProtKB-KW"/>
</dbReference>
<dbReference type="PANTHER" id="PTHR30408:SF12">
    <property type="entry name" value="TYPE I RESTRICTION ENZYME MJAVIII SPECIFICITY SUBUNIT"/>
    <property type="match status" value="1"/>
</dbReference>
<evidence type="ECO:0000313" key="6">
    <source>
        <dbReference type="Proteomes" id="UP000231333"/>
    </source>
</evidence>
<dbReference type="InterPro" id="IPR044946">
    <property type="entry name" value="Restrct_endonuc_typeI_TRD_sf"/>
</dbReference>
<organism evidence="5 6">
    <name type="scientific">Candidatus Zambryskibacteria bacterium CG10_big_fil_rev_8_21_14_0_10_42_12</name>
    <dbReference type="NCBI Taxonomy" id="1975115"/>
    <lineage>
        <taxon>Bacteria</taxon>
        <taxon>Candidatus Zambryskiibacteriota</taxon>
    </lineage>
</organism>
<reference evidence="5 6" key="1">
    <citation type="submission" date="2017-09" db="EMBL/GenBank/DDBJ databases">
        <title>Depth-based differentiation of microbial function through sediment-hosted aquifers and enrichment of novel symbionts in the deep terrestrial subsurface.</title>
        <authorList>
            <person name="Probst A.J."/>
            <person name="Ladd B."/>
            <person name="Jarett J.K."/>
            <person name="Geller-Mcgrath D.E."/>
            <person name="Sieber C.M."/>
            <person name="Emerson J.B."/>
            <person name="Anantharaman K."/>
            <person name="Thomas B.C."/>
            <person name="Malmstrom R."/>
            <person name="Stieglmeier M."/>
            <person name="Klingl A."/>
            <person name="Woyke T."/>
            <person name="Ryan C.M."/>
            <person name="Banfield J.F."/>
        </authorList>
    </citation>
    <scope>NUCLEOTIDE SEQUENCE [LARGE SCALE GENOMIC DNA]</scope>
    <source>
        <strain evidence="5">CG10_big_fil_rev_8_21_14_0_10_42_12</strain>
    </source>
</reference>
<protein>
    <recommendedName>
        <fullName evidence="4">Type I restriction modification DNA specificity domain-containing protein</fullName>
    </recommendedName>
</protein>